<dbReference type="AlphaFoldDB" id="A0A0J8GSY1"/>
<dbReference type="SMART" id="SM00304">
    <property type="entry name" value="HAMP"/>
    <property type="match status" value="1"/>
</dbReference>
<dbReference type="PANTHER" id="PTHR43065:SF47">
    <property type="match status" value="1"/>
</dbReference>
<gene>
    <name evidence="11" type="ORF">XM47_17775</name>
</gene>
<dbReference type="EMBL" id="LAZL01000041">
    <property type="protein sequence ID" value="KMT63813.1"/>
    <property type="molecule type" value="Genomic_DNA"/>
</dbReference>
<dbReference type="Gene3D" id="1.10.287.130">
    <property type="match status" value="1"/>
</dbReference>
<feature type="transmembrane region" description="Helical" evidence="8">
    <location>
        <begin position="166"/>
        <end position="187"/>
    </location>
</feature>
<comment type="caution">
    <text evidence="11">The sequence shown here is derived from an EMBL/GenBank/DDBJ whole genome shotgun (WGS) entry which is preliminary data.</text>
</comment>
<comment type="catalytic activity">
    <reaction evidence="1">
        <text>ATP + protein L-histidine = ADP + protein N-phospho-L-histidine.</text>
        <dbReference type="EC" id="2.7.13.3"/>
    </reaction>
</comment>
<evidence type="ECO:0000256" key="3">
    <source>
        <dbReference type="ARBA" id="ARBA00012438"/>
    </source>
</evidence>
<dbReference type="CDD" id="cd00082">
    <property type="entry name" value="HisKA"/>
    <property type="match status" value="1"/>
</dbReference>
<proteinExistence type="predicted"/>
<keyword evidence="5" id="KW-0808">Transferase</keyword>
<dbReference type="Gene3D" id="3.30.565.10">
    <property type="entry name" value="Histidine kinase-like ATPase, C-terminal domain"/>
    <property type="match status" value="1"/>
</dbReference>
<dbReference type="SMART" id="SM00388">
    <property type="entry name" value="HisKA"/>
    <property type="match status" value="1"/>
</dbReference>
<name>A0A0J8GSY1_9ALTE</name>
<keyword evidence="6" id="KW-0418">Kinase</keyword>
<evidence type="ECO:0000313" key="12">
    <source>
        <dbReference type="Proteomes" id="UP000037600"/>
    </source>
</evidence>
<dbReference type="OrthoDB" id="2521613at2"/>
<protein>
    <recommendedName>
        <fullName evidence="3">histidine kinase</fullName>
        <ecNumber evidence="3">2.7.13.3</ecNumber>
    </recommendedName>
</protein>
<feature type="transmembrane region" description="Helical" evidence="8">
    <location>
        <begin position="12"/>
        <end position="35"/>
    </location>
</feature>
<dbReference type="STRING" id="1513271.XM47_17775"/>
<dbReference type="InterPro" id="IPR036890">
    <property type="entry name" value="HATPase_C_sf"/>
</dbReference>
<evidence type="ECO:0000259" key="9">
    <source>
        <dbReference type="PROSITE" id="PS50109"/>
    </source>
</evidence>
<dbReference type="Gene3D" id="6.10.340.10">
    <property type="match status" value="1"/>
</dbReference>
<keyword evidence="8" id="KW-0472">Membrane</keyword>
<dbReference type="SUPFAM" id="SSF55874">
    <property type="entry name" value="ATPase domain of HSP90 chaperone/DNA topoisomerase II/histidine kinase"/>
    <property type="match status" value="1"/>
</dbReference>
<dbReference type="SMART" id="SM00387">
    <property type="entry name" value="HATPase_c"/>
    <property type="match status" value="1"/>
</dbReference>
<reference evidence="11 12" key="1">
    <citation type="submission" date="2015-04" db="EMBL/GenBank/DDBJ databases">
        <title>Draft Genome Sequence of the Novel Agar-Digesting Marine Bacterium Q1.</title>
        <authorList>
            <person name="Li Y."/>
            <person name="Li D."/>
            <person name="Chen G."/>
            <person name="Du Z."/>
        </authorList>
    </citation>
    <scope>NUCLEOTIDE SEQUENCE [LARGE SCALE GENOMIC DNA]</scope>
    <source>
        <strain evidence="11 12">Q1</strain>
    </source>
</reference>
<dbReference type="PATRIC" id="fig|1513271.3.peg.3642"/>
<dbReference type="PROSITE" id="PS50885">
    <property type="entry name" value="HAMP"/>
    <property type="match status" value="1"/>
</dbReference>
<feature type="coiled-coil region" evidence="7">
    <location>
        <begin position="237"/>
        <end position="289"/>
    </location>
</feature>
<keyword evidence="4" id="KW-0597">Phosphoprotein</keyword>
<keyword evidence="8" id="KW-1133">Transmembrane helix</keyword>
<dbReference type="InterPro" id="IPR003661">
    <property type="entry name" value="HisK_dim/P_dom"/>
</dbReference>
<keyword evidence="12" id="KW-1185">Reference proteome</keyword>
<evidence type="ECO:0000256" key="5">
    <source>
        <dbReference type="ARBA" id="ARBA00022679"/>
    </source>
</evidence>
<evidence type="ECO:0000256" key="8">
    <source>
        <dbReference type="SAM" id="Phobius"/>
    </source>
</evidence>
<dbReference type="Pfam" id="PF00672">
    <property type="entry name" value="HAMP"/>
    <property type="match status" value="1"/>
</dbReference>
<evidence type="ECO:0000256" key="7">
    <source>
        <dbReference type="SAM" id="Coils"/>
    </source>
</evidence>
<dbReference type="GO" id="GO:0016020">
    <property type="term" value="C:membrane"/>
    <property type="evidence" value="ECO:0007669"/>
    <property type="project" value="UniProtKB-SubCell"/>
</dbReference>
<dbReference type="InterPro" id="IPR004358">
    <property type="entry name" value="Sig_transdc_His_kin-like_C"/>
</dbReference>
<dbReference type="SUPFAM" id="SSF47384">
    <property type="entry name" value="Homodimeric domain of signal transducing histidine kinase"/>
    <property type="match status" value="1"/>
</dbReference>
<keyword evidence="8" id="KW-0812">Transmembrane</keyword>
<sequence>MPPKAMSSIRSNVIFMVLVISTVSLILAFVINGVFEVKQQKSTLASQAKSFADIIGFSASTNLLFGDPVSENARLTTLEIDKNIENIHIYRINEENGKVEFFASYNKVNTPPIPTKINKLKELSDVTYSDNYLELIRGINFEGNEIGYIYVRFSLAQLKEQLYSTLYLKLLVLLISLGIALVLALRLQNSLTKPIKELVEVFKYVSKEKDYSVRAPKQSLIELNALSTSFNTMLDRIQAYLEKQAEAEKQIRKLNQSLEDKVGQRTDALKDANVELMSTLETLHQYQNQLVETEKMASLGDMVAGIAHEVNTPIGLGVTASTLLMDRIKDIREVLDNKKLTAGHLDRFLTEGHENLNIIYRNLNRAAELISSFKQVAVDQSSENDRVFLLSEFLKDVLLSLRPKLKHHEHIINVECDEKLTIESKPGPLNQIFINLIMNSVIHGFEFIEKGTITISMEATGNRLKILYRDNGKGVNEQLRKKIFDPFVTTKRGEGGSGLGMHLVYNLVTQALGGNITVASEEGKGIEFDISIPVNVKKVVV</sequence>
<dbReference type="InterPro" id="IPR005467">
    <property type="entry name" value="His_kinase_dom"/>
</dbReference>
<organism evidence="11 12">
    <name type="scientific">Catenovulum maritimum</name>
    <dbReference type="NCBI Taxonomy" id="1513271"/>
    <lineage>
        <taxon>Bacteria</taxon>
        <taxon>Pseudomonadati</taxon>
        <taxon>Pseudomonadota</taxon>
        <taxon>Gammaproteobacteria</taxon>
        <taxon>Alteromonadales</taxon>
        <taxon>Alteromonadaceae</taxon>
        <taxon>Catenovulum</taxon>
    </lineage>
</organism>
<dbReference type="EC" id="2.7.13.3" evidence="3"/>
<evidence type="ECO:0000313" key="11">
    <source>
        <dbReference type="EMBL" id="KMT63813.1"/>
    </source>
</evidence>
<dbReference type="Proteomes" id="UP000037600">
    <property type="component" value="Unassembled WGS sequence"/>
</dbReference>
<feature type="domain" description="Histidine kinase" evidence="9">
    <location>
        <begin position="305"/>
        <end position="536"/>
    </location>
</feature>
<dbReference type="PROSITE" id="PS50109">
    <property type="entry name" value="HIS_KIN"/>
    <property type="match status" value="1"/>
</dbReference>
<dbReference type="InterPro" id="IPR036097">
    <property type="entry name" value="HisK_dim/P_sf"/>
</dbReference>
<feature type="domain" description="HAMP" evidence="10">
    <location>
        <begin position="189"/>
        <end position="242"/>
    </location>
</feature>
<keyword evidence="7" id="KW-0175">Coiled coil</keyword>
<comment type="subcellular location">
    <subcellularLocation>
        <location evidence="2">Membrane</location>
    </subcellularLocation>
</comment>
<evidence type="ECO:0000256" key="1">
    <source>
        <dbReference type="ARBA" id="ARBA00000085"/>
    </source>
</evidence>
<dbReference type="InterPro" id="IPR003660">
    <property type="entry name" value="HAMP_dom"/>
</dbReference>
<dbReference type="PANTHER" id="PTHR43065">
    <property type="entry name" value="SENSOR HISTIDINE KINASE"/>
    <property type="match status" value="1"/>
</dbReference>
<accession>A0A0J8GSY1</accession>
<evidence type="ECO:0000256" key="4">
    <source>
        <dbReference type="ARBA" id="ARBA00022553"/>
    </source>
</evidence>
<dbReference type="GO" id="GO:0000155">
    <property type="term" value="F:phosphorelay sensor kinase activity"/>
    <property type="evidence" value="ECO:0007669"/>
    <property type="project" value="InterPro"/>
</dbReference>
<dbReference type="Pfam" id="PF02518">
    <property type="entry name" value="HATPase_c"/>
    <property type="match status" value="1"/>
</dbReference>
<dbReference type="PRINTS" id="PR00344">
    <property type="entry name" value="BCTRLSENSOR"/>
</dbReference>
<dbReference type="CDD" id="cd06225">
    <property type="entry name" value="HAMP"/>
    <property type="match status" value="1"/>
</dbReference>
<evidence type="ECO:0000256" key="6">
    <source>
        <dbReference type="ARBA" id="ARBA00022777"/>
    </source>
</evidence>
<dbReference type="InterPro" id="IPR003594">
    <property type="entry name" value="HATPase_dom"/>
</dbReference>
<evidence type="ECO:0000256" key="2">
    <source>
        <dbReference type="ARBA" id="ARBA00004370"/>
    </source>
</evidence>
<evidence type="ECO:0000259" key="10">
    <source>
        <dbReference type="PROSITE" id="PS50885"/>
    </source>
</evidence>